<reference evidence="1 2" key="1">
    <citation type="journal article" date="2015" name="Nature">
        <title>rRNA introns, odd ribosomes, and small enigmatic genomes across a large radiation of phyla.</title>
        <authorList>
            <person name="Brown C.T."/>
            <person name="Hug L.A."/>
            <person name="Thomas B.C."/>
            <person name="Sharon I."/>
            <person name="Castelle C.J."/>
            <person name="Singh A."/>
            <person name="Wilkins M.J."/>
            <person name="Williams K.H."/>
            <person name="Banfield J.F."/>
        </authorList>
    </citation>
    <scope>NUCLEOTIDE SEQUENCE [LARGE SCALE GENOMIC DNA]</scope>
</reference>
<dbReference type="EMBL" id="LCQD01000005">
    <property type="protein sequence ID" value="KKW13058.1"/>
    <property type="molecule type" value="Genomic_DNA"/>
</dbReference>
<organism evidence="1 2">
    <name type="scientific">Candidatus Gottesmanbacteria bacterium GW2011_GWB1_49_7</name>
    <dbReference type="NCBI Taxonomy" id="1618448"/>
    <lineage>
        <taxon>Bacteria</taxon>
        <taxon>Candidatus Gottesmaniibacteriota</taxon>
    </lineage>
</organism>
<comment type="caution">
    <text evidence="1">The sequence shown here is derived from an EMBL/GenBank/DDBJ whole genome shotgun (WGS) entry which is preliminary data.</text>
</comment>
<evidence type="ECO:0000313" key="1">
    <source>
        <dbReference type="EMBL" id="KKW13058.1"/>
    </source>
</evidence>
<proteinExistence type="predicted"/>
<accession>A0A0G1W2V6</accession>
<protein>
    <submittedName>
        <fullName evidence="1">Uncharacterized protein</fullName>
    </submittedName>
</protein>
<sequence>MGLPLGPTPGDEAEYVESSVWDRILTHIKEGRNKCLSK</sequence>
<evidence type="ECO:0000313" key="2">
    <source>
        <dbReference type="Proteomes" id="UP000034588"/>
    </source>
</evidence>
<dbReference type="Proteomes" id="UP000034588">
    <property type="component" value="Unassembled WGS sequence"/>
</dbReference>
<gene>
    <name evidence="1" type="ORF">UY48_C0005G0014</name>
</gene>
<name>A0A0G1W2V6_9BACT</name>
<dbReference type="AlphaFoldDB" id="A0A0G1W2V6"/>